<dbReference type="PANTHER" id="PTHR43562:SF3">
    <property type="entry name" value="SODIUM ION_PROTON EXCHANGER (EUROFUNG)"/>
    <property type="match status" value="1"/>
</dbReference>
<evidence type="ECO:0000256" key="2">
    <source>
        <dbReference type="ARBA" id="ARBA00022448"/>
    </source>
</evidence>
<evidence type="ECO:0000256" key="10">
    <source>
        <dbReference type="SAM" id="Phobius"/>
    </source>
</evidence>
<evidence type="ECO:0000256" key="6">
    <source>
        <dbReference type="ARBA" id="ARBA00023053"/>
    </source>
</evidence>
<feature type="domain" description="Cation/H+ exchanger transmembrane" evidence="11">
    <location>
        <begin position="14"/>
        <end position="363"/>
    </location>
</feature>
<organism evidence="12 13">
    <name type="scientific">Candidatus Nitrosocaldus cavascurensis</name>
    <dbReference type="NCBI Taxonomy" id="2058097"/>
    <lineage>
        <taxon>Archaea</taxon>
        <taxon>Nitrososphaerota</taxon>
        <taxon>Nitrososphaeria</taxon>
        <taxon>Candidatus Nitrosocaldales</taxon>
        <taxon>Candidatus Nitrosocaldaceae</taxon>
        <taxon>Candidatus Nitrosocaldus</taxon>
    </lineage>
</organism>
<keyword evidence="9" id="KW-0739">Sodium transport</keyword>
<dbReference type="PANTHER" id="PTHR43562">
    <property type="entry name" value="NAPA-TYPE SODIUM/HYDROGEN ANTIPORTER"/>
    <property type="match status" value="1"/>
</dbReference>
<evidence type="ECO:0000256" key="8">
    <source>
        <dbReference type="ARBA" id="ARBA00023136"/>
    </source>
</evidence>
<dbReference type="KEGG" id="ncv:NCAV_0954"/>
<dbReference type="InterPro" id="IPR006153">
    <property type="entry name" value="Cation/H_exchanger_TM"/>
</dbReference>
<evidence type="ECO:0000256" key="3">
    <source>
        <dbReference type="ARBA" id="ARBA00022449"/>
    </source>
</evidence>
<feature type="transmembrane region" description="Helical" evidence="10">
    <location>
        <begin position="200"/>
        <end position="218"/>
    </location>
</feature>
<dbReference type="RefSeq" id="WP_103287145.1">
    <property type="nucleotide sequence ID" value="NZ_LT981265.1"/>
</dbReference>
<dbReference type="Proteomes" id="UP000236248">
    <property type="component" value="Chromosome NCAV"/>
</dbReference>
<accession>A0A2K5AR48</accession>
<dbReference type="Gene3D" id="1.20.1530.20">
    <property type="match status" value="1"/>
</dbReference>
<feature type="transmembrane region" description="Helical" evidence="10">
    <location>
        <begin position="6"/>
        <end position="22"/>
    </location>
</feature>
<feature type="transmembrane region" description="Helical" evidence="10">
    <location>
        <begin position="53"/>
        <end position="70"/>
    </location>
</feature>
<feature type="transmembrane region" description="Helical" evidence="10">
    <location>
        <begin position="29"/>
        <end position="47"/>
    </location>
</feature>
<keyword evidence="5 10" id="KW-1133">Transmembrane helix</keyword>
<evidence type="ECO:0000256" key="7">
    <source>
        <dbReference type="ARBA" id="ARBA00023065"/>
    </source>
</evidence>
<dbReference type="InterPro" id="IPR038770">
    <property type="entry name" value="Na+/solute_symporter_sf"/>
</dbReference>
<feature type="transmembrane region" description="Helical" evidence="10">
    <location>
        <begin position="279"/>
        <end position="302"/>
    </location>
</feature>
<feature type="transmembrane region" description="Helical" evidence="10">
    <location>
        <begin position="144"/>
        <end position="163"/>
    </location>
</feature>
<feature type="transmembrane region" description="Helical" evidence="10">
    <location>
        <begin position="309"/>
        <end position="330"/>
    </location>
</feature>
<evidence type="ECO:0000256" key="4">
    <source>
        <dbReference type="ARBA" id="ARBA00022692"/>
    </source>
</evidence>
<reference evidence="13" key="1">
    <citation type="submission" date="2018-01" db="EMBL/GenBank/DDBJ databases">
        <authorList>
            <person name="Kerou L M."/>
        </authorList>
    </citation>
    <scope>NUCLEOTIDE SEQUENCE [LARGE SCALE GENOMIC DNA]</scope>
    <source>
        <strain evidence="13">SCU2</strain>
    </source>
</reference>
<keyword evidence="13" id="KW-1185">Reference proteome</keyword>
<dbReference type="GO" id="GO:0015297">
    <property type="term" value="F:antiporter activity"/>
    <property type="evidence" value="ECO:0007669"/>
    <property type="project" value="UniProtKB-KW"/>
</dbReference>
<feature type="transmembrane region" description="Helical" evidence="10">
    <location>
        <begin position="342"/>
        <end position="360"/>
    </location>
</feature>
<feature type="transmembrane region" description="Helical" evidence="10">
    <location>
        <begin position="224"/>
        <end position="241"/>
    </location>
</feature>
<protein>
    <submittedName>
        <fullName evidence="12">Sodium/hydrogen exchanger</fullName>
    </submittedName>
</protein>
<feature type="transmembrane region" description="Helical" evidence="10">
    <location>
        <begin position="113"/>
        <end position="132"/>
    </location>
</feature>
<comment type="subcellular location">
    <subcellularLocation>
        <location evidence="1">Membrane</location>
        <topology evidence="1">Multi-pass membrane protein</topology>
    </subcellularLocation>
</comment>
<feature type="transmembrane region" description="Helical" evidence="10">
    <location>
        <begin position="169"/>
        <end position="188"/>
    </location>
</feature>
<keyword evidence="4 10" id="KW-0812">Transmembrane</keyword>
<evidence type="ECO:0000313" key="12">
    <source>
        <dbReference type="EMBL" id="SPC34131.1"/>
    </source>
</evidence>
<dbReference type="GO" id="GO:1902600">
    <property type="term" value="P:proton transmembrane transport"/>
    <property type="evidence" value="ECO:0007669"/>
    <property type="project" value="InterPro"/>
</dbReference>
<name>A0A2K5AR48_9ARCH</name>
<dbReference type="EMBL" id="LT981265">
    <property type="protein sequence ID" value="SPC34131.1"/>
    <property type="molecule type" value="Genomic_DNA"/>
</dbReference>
<evidence type="ECO:0000313" key="13">
    <source>
        <dbReference type="Proteomes" id="UP000236248"/>
    </source>
</evidence>
<dbReference type="GeneID" id="41594998"/>
<dbReference type="Pfam" id="PF00999">
    <property type="entry name" value="Na_H_Exchanger"/>
    <property type="match status" value="1"/>
</dbReference>
<keyword evidence="7" id="KW-0406">Ion transport</keyword>
<feature type="transmembrane region" description="Helical" evidence="10">
    <location>
        <begin position="82"/>
        <end position="101"/>
    </location>
</feature>
<keyword evidence="6" id="KW-0915">Sodium</keyword>
<keyword evidence="2" id="KW-0813">Transport</keyword>
<evidence type="ECO:0000256" key="9">
    <source>
        <dbReference type="ARBA" id="ARBA00023201"/>
    </source>
</evidence>
<gene>
    <name evidence="12" type="ORF">NCAV_0954</name>
</gene>
<dbReference type="GO" id="GO:0016020">
    <property type="term" value="C:membrane"/>
    <property type="evidence" value="ECO:0007669"/>
    <property type="project" value="UniProtKB-SubCell"/>
</dbReference>
<evidence type="ECO:0000259" key="11">
    <source>
        <dbReference type="Pfam" id="PF00999"/>
    </source>
</evidence>
<sequence length="368" mass="39919">MVDLYSSALVASAIVVSGIVSSRAKISSSIIEVTLGIILANVLLLKIEGWLDFIATFGGLTLTFLAGVEVESRLLRSKARVSSVIGTLAFLAPLIGELSFLTLYTDWSWNAKLAASLALTTTSIAVVYAVLTEYGIMRTQFAKTIVAITFVNDILTIVGISLIEPAFNITTIAFLLTLAILALIVPRLTNLLIARYGEKVVEVELRFIFAMLLLVSFFADEAGMHAVFGAFMLGLIFANTLQRHDRVLAKMKTVTFTLLSPAFFIRAGMLISINAVTQNILIVLMLLLVKILSKFAGCYMLCRRWLPEAPTFSTLLLSTGLTVGTITATIGRDLGFLTQEQFSITVIAVILSAVVPTIIAKRFVPKNV</sequence>
<keyword evidence="8 10" id="KW-0472">Membrane</keyword>
<feature type="transmembrane region" description="Helical" evidence="10">
    <location>
        <begin position="253"/>
        <end position="273"/>
    </location>
</feature>
<evidence type="ECO:0000256" key="5">
    <source>
        <dbReference type="ARBA" id="ARBA00022989"/>
    </source>
</evidence>
<dbReference type="AlphaFoldDB" id="A0A2K5AR48"/>
<dbReference type="GO" id="GO:0006814">
    <property type="term" value="P:sodium ion transport"/>
    <property type="evidence" value="ECO:0007669"/>
    <property type="project" value="UniProtKB-KW"/>
</dbReference>
<keyword evidence="3" id="KW-0050">Antiport</keyword>
<evidence type="ECO:0000256" key="1">
    <source>
        <dbReference type="ARBA" id="ARBA00004141"/>
    </source>
</evidence>
<proteinExistence type="predicted"/>